<dbReference type="PANTHER" id="PTHR33993:SF14">
    <property type="entry name" value="GB|AAF24581.1"/>
    <property type="match status" value="1"/>
</dbReference>
<reference evidence="2 3" key="1">
    <citation type="submission" date="2020-07" db="EMBL/GenBank/DDBJ databases">
        <title>Bradyrhizobium diversity isolated from nodules of indigenous legumes of Western Australia.</title>
        <authorList>
            <person name="Klepa M.S."/>
        </authorList>
    </citation>
    <scope>NUCLEOTIDE SEQUENCE [LARGE SCALE GENOMIC DNA]</scope>
    <source>
        <strain evidence="2 3">CNPSo 4010</strain>
    </source>
</reference>
<dbReference type="CDD" id="cd07247">
    <property type="entry name" value="SgaA_N_like"/>
    <property type="match status" value="1"/>
</dbReference>
<dbReference type="InterPro" id="IPR004360">
    <property type="entry name" value="Glyas_Fos-R_dOase_dom"/>
</dbReference>
<evidence type="ECO:0000259" key="1">
    <source>
        <dbReference type="PROSITE" id="PS51819"/>
    </source>
</evidence>
<dbReference type="InterPro" id="IPR052164">
    <property type="entry name" value="Anthracycline_SecMetBiosynth"/>
</dbReference>
<keyword evidence="3" id="KW-1185">Reference proteome</keyword>
<organism evidence="2 3">
    <name type="scientific">Bradyrhizobium agreste</name>
    <dbReference type="NCBI Taxonomy" id="2751811"/>
    <lineage>
        <taxon>Bacteria</taxon>
        <taxon>Pseudomonadati</taxon>
        <taxon>Pseudomonadota</taxon>
        <taxon>Alphaproteobacteria</taxon>
        <taxon>Hyphomicrobiales</taxon>
        <taxon>Nitrobacteraceae</taxon>
        <taxon>Bradyrhizobium</taxon>
    </lineage>
</organism>
<dbReference type="Proteomes" id="UP000807370">
    <property type="component" value="Unassembled WGS sequence"/>
</dbReference>
<dbReference type="SUPFAM" id="SSF54593">
    <property type="entry name" value="Glyoxalase/Bleomycin resistance protein/Dihydroxybiphenyl dioxygenase"/>
    <property type="match status" value="1"/>
</dbReference>
<dbReference type="Pfam" id="PF00903">
    <property type="entry name" value="Glyoxalase"/>
    <property type="match status" value="1"/>
</dbReference>
<evidence type="ECO:0000313" key="2">
    <source>
        <dbReference type="EMBL" id="MBH5399238.1"/>
    </source>
</evidence>
<name>A0ABS0PPW7_9BRAD</name>
<dbReference type="EMBL" id="JACCHP010000009">
    <property type="protein sequence ID" value="MBH5399238.1"/>
    <property type="molecule type" value="Genomic_DNA"/>
</dbReference>
<protein>
    <submittedName>
        <fullName evidence="2">VOC family protein</fullName>
    </submittedName>
</protein>
<proteinExistence type="predicted"/>
<gene>
    <name evidence="2" type="ORF">HZZ13_15840</name>
</gene>
<dbReference type="InterPro" id="IPR029068">
    <property type="entry name" value="Glyas_Bleomycin-R_OHBP_Dase"/>
</dbReference>
<sequence>MTHGSFTWNELYTRDVEAAKAFYAATIGWTFEGVPMAHQNRTYWIAKVEGRPVAGILDMRGIVPDSDPPHWLSYLEVDNVDRCAAEIGRHGGRIVRAPFDIPNFGRIAIGADATGAFLAWVTSKR</sequence>
<evidence type="ECO:0000313" key="3">
    <source>
        <dbReference type="Proteomes" id="UP000807370"/>
    </source>
</evidence>
<accession>A0ABS0PPW7</accession>
<dbReference type="Gene3D" id="3.10.180.10">
    <property type="entry name" value="2,3-Dihydroxybiphenyl 1,2-Dioxygenase, domain 1"/>
    <property type="match status" value="1"/>
</dbReference>
<dbReference type="RefSeq" id="WP_197960488.1">
    <property type="nucleotide sequence ID" value="NZ_JACCHP010000009.1"/>
</dbReference>
<dbReference type="PANTHER" id="PTHR33993">
    <property type="entry name" value="GLYOXALASE-RELATED"/>
    <property type="match status" value="1"/>
</dbReference>
<dbReference type="InterPro" id="IPR037523">
    <property type="entry name" value="VOC_core"/>
</dbReference>
<comment type="caution">
    <text evidence="2">The sequence shown here is derived from an EMBL/GenBank/DDBJ whole genome shotgun (WGS) entry which is preliminary data.</text>
</comment>
<feature type="domain" description="VOC" evidence="1">
    <location>
        <begin position="5"/>
        <end position="123"/>
    </location>
</feature>
<dbReference type="PROSITE" id="PS51819">
    <property type="entry name" value="VOC"/>
    <property type="match status" value="1"/>
</dbReference>